<dbReference type="PANTHER" id="PTHR47396:SF1">
    <property type="entry name" value="ATP-DEPENDENT HELICASE IRC3-RELATED"/>
    <property type="match status" value="1"/>
</dbReference>
<dbReference type="GO" id="GO:0004386">
    <property type="term" value="F:helicase activity"/>
    <property type="evidence" value="ECO:0007669"/>
    <property type="project" value="UniProtKB-KW"/>
</dbReference>
<dbReference type="RefSeq" id="WP_289586117.1">
    <property type="nucleotide sequence ID" value="NZ_JAUDDW010000014.1"/>
</dbReference>
<dbReference type="EMBL" id="JAUDDW010000014">
    <property type="protein sequence ID" value="MDM8266508.1"/>
    <property type="molecule type" value="Genomic_DNA"/>
</dbReference>
<gene>
    <name evidence="2" type="ORF">QUW44_04950</name>
</gene>
<proteinExistence type="predicted"/>
<dbReference type="SUPFAM" id="SSF52540">
    <property type="entry name" value="P-loop containing nucleoside triphosphate hydrolases"/>
    <property type="match status" value="2"/>
</dbReference>
<feature type="domain" description="Helicase ATP-binding" evidence="1">
    <location>
        <begin position="27"/>
        <end position="231"/>
    </location>
</feature>
<dbReference type="InterPro" id="IPR014001">
    <property type="entry name" value="Helicase_ATP-bd"/>
</dbReference>
<name>A0ABT7UXU0_9LACO</name>
<reference evidence="2 3" key="2">
    <citation type="submission" date="2023-06" db="EMBL/GenBank/DDBJ databases">
        <authorList>
            <person name="Zeman M."/>
            <person name="Kubasova T."/>
            <person name="Jahodarova E."/>
            <person name="Nykrynova M."/>
            <person name="Rychlik I."/>
        </authorList>
    </citation>
    <scope>NUCLEOTIDE SEQUENCE [LARGE SCALE GENOMIC DNA]</scope>
    <source>
        <strain evidence="2 3">161_Gplus</strain>
    </source>
</reference>
<protein>
    <submittedName>
        <fullName evidence="2">DEAD/DEAH box helicase family protein</fullName>
    </submittedName>
</protein>
<reference evidence="3" key="1">
    <citation type="submission" date="2023-06" db="EMBL/GenBank/DDBJ databases">
        <title>Identification and characterization of horizontal gene transfer across gut microbiota members of farm animals based on homology search.</title>
        <authorList>
            <person name="Zeman M."/>
            <person name="Kubasova T."/>
            <person name="Jahodarova E."/>
            <person name="Nykrynova M."/>
            <person name="Rychlik I."/>
        </authorList>
    </citation>
    <scope>NUCLEOTIDE SEQUENCE [LARGE SCALE GENOMIC DNA]</scope>
    <source>
        <strain evidence="3">161_Gplus</strain>
    </source>
</reference>
<dbReference type="PANTHER" id="PTHR47396">
    <property type="entry name" value="TYPE I RESTRICTION ENZYME ECOKI R PROTEIN"/>
    <property type="match status" value="1"/>
</dbReference>
<accession>A0ABT7UXU0</accession>
<dbReference type="InterPro" id="IPR050742">
    <property type="entry name" value="Helicase_Restrict-Modif_Enz"/>
</dbReference>
<sequence>MKYELKDFQENAVATLAEQMVQADDMYRSYNNKVSCSLSAVTGSGKTVMAAAAIEALLNGSEDLNIKPHQNAVILWVTDSPALNDQTFNKFQLSSDMDVLMMHTIENTTTEEIRELQPHNIYFLNRQKLSDSSLLTRGGEIPTFWQMLQNTYDRGTTVYMMLDEAHRGLGSNSSEEEGETNRQTIYSKLIDGFTEGSFTLDPMPVVVGISATIKRFEEAMKHRKKRTVLPEVSVSPADVQSSGLLKDTIVISVPTSKDAVRGVYLTNACQALQESTKQWKLWCQANQIPAVHPLMVIQVKDKVKEEELRQLCVDVSEKIPWIDPHKSFANVFGEQTSYSINGIDIPYIQPELVQDRSEVVVLFAKEAISTGWDCPRAEVIYSLRSHSDDTYIAQLIGRMVRTPLARRVDMDILNSVACYLPYFNRDTVQKVVDHLTKDKDDDNAVSSKDGRNVILNPVNVVWDSSLHVDAAFESIKTRKRSSKQRNFIRGVLELSGLLMKYEIDLDAEDHVMEALMRELNDSINTFHNEYEQKIESISKVESTDIRIQNMDATKVNFEKHTEDADVYAIDQARKKADHVFELAVTNRFFQQEAKKGLDSMTINTKIAAAGNVEGIVNHVTDRAKELISEFQDKYIDQINKLSESSRQEIETKLLKNGIASDVSLAKPLNNIYDGDANHKYSKHVLNNPEDHLAPIQLFPIEDDVVNEELKHSAIAWYRNPGNGNSHTLSIMYNTSDGTKPFHPDFIFFEKVGGKVMPYIVDPHGAYLADSLEKLRGYVDYVRKFGDTFSRVWSLDETKDGQKRYLDLKDKATQKAIIDFDGLDVAELYKGTHSHKYEY</sequence>
<keyword evidence="3" id="KW-1185">Reference proteome</keyword>
<comment type="caution">
    <text evidence="2">The sequence shown here is derived from an EMBL/GenBank/DDBJ whole genome shotgun (WGS) entry which is preliminary data.</text>
</comment>
<keyword evidence="2" id="KW-0378">Hydrolase</keyword>
<dbReference type="SMART" id="SM00487">
    <property type="entry name" value="DEXDc"/>
    <property type="match status" value="1"/>
</dbReference>
<keyword evidence="2" id="KW-0067">ATP-binding</keyword>
<organism evidence="2 3">
    <name type="scientific">Limosilactobacillus pontis</name>
    <dbReference type="NCBI Taxonomy" id="35787"/>
    <lineage>
        <taxon>Bacteria</taxon>
        <taxon>Bacillati</taxon>
        <taxon>Bacillota</taxon>
        <taxon>Bacilli</taxon>
        <taxon>Lactobacillales</taxon>
        <taxon>Lactobacillaceae</taxon>
        <taxon>Limosilactobacillus</taxon>
    </lineage>
</organism>
<dbReference type="Gene3D" id="3.40.50.300">
    <property type="entry name" value="P-loop containing nucleotide triphosphate hydrolases"/>
    <property type="match status" value="2"/>
</dbReference>
<evidence type="ECO:0000259" key="1">
    <source>
        <dbReference type="PROSITE" id="PS51192"/>
    </source>
</evidence>
<dbReference type="PROSITE" id="PS51192">
    <property type="entry name" value="HELICASE_ATP_BIND_1"/>
    <property type="match status" value="1"/>
</dbReference>
<keyword evidence="2" id="KW-0547">Nucleotide-binding</keyword>
<dbReference type="InterPro" id="IPR027417">
    <property type="entry name" value="P-loop_NTPase"/>
</dbReference>
<keyword evidence="2" id="KW-0347">Helicase</keyword>
<dbReference type="Pfam" id="PF04851">
    <property type="entry name" value="ResIII"/>
    <property type="match status" value="1"/>
</dbReference>
<evidence type="ECO:0000313" key="3">
    <source>
        <dbReference type="Proteomes" id="UP001529343"/>
    </source>
</evidence>
<dbReference type="InterPro" id="IPR006935">
    <property type="entry name" value="Helicase/UvrB_N"/>
</dbReference>
<dbReference type="Proteomes" id="UP001529343">
    <property type="component" value="Unassembled WGS sequence"/>
</dbReference>
<evidence type="ECO:0000313" key="2">
    <source>
        <dbReference type="EMBL" id="MDM8266508.1"/>
    </source>
</evidence>